<comment type="similarity">
    <text evidence="1">Belongs to the asp23 family.</text>
</comment>
<reference evidence="2 3" key="1">
    <citation type="submission" date="2016-11" db="EMBL/GenBank/DDBJ databases">
        <authorList>
            <person name="Jaros S."/>
            <person name="Januszkiewicz K."/>
            <person name="Wedrychowicz H."/>
        </authorList>
    </citation>
    <scope>NUCLEOTIDE SEQUENCE [LARGE SCALE GENOMIC DNA]</scope>
    <source>
        <strain evidence="2 3">DSM 17477</strain>
    </source>
</reference>
<accession>A0A1M6D8X1</accession>
<dbReference type="Pfam" id="PF03780">
    <property type="entry name" value="Asp23"/>
    <property type="match status" value="1"/>
</dbReference>
<dbReference type="OrthoDB" id="9793465at2"/>
<dbReference type="Proteomes" id="UP000184052">
    <property type="component" value="Unassembled WGS sequence"/>
</dbReference>
<keyword evidence="3" id="KW-1185">Reference proteome</keyword>
<proteinExistence type="inferred from homology"/>
<dbReference type="EMBL" id="FQZL01000006">
    <property type="protein sequence ID" value="SHI69644.1"/>
    <property type="molecule type" value="Genomic_DNA"/>
</dbReference>
<organism evidence="2 3">
    <name type="scientific">Dethiosulfatibacter aminovorans DSM 17477</name>
    <dbReference type="NCBI Taxonomy" id="1121476"/>
    <lineage>
        <taxon>Bacteria</taxon>
        <taxon>Bacillati</taxon>
        <taxon>Bacillota</taxon>
        <taxon>Tissierellia</taxon>
        <taxon>Dethiosulfatibacter</taxon>
    </lineage>
</organism>
<gene>
    <name evidence="2" type="ORF">SAMN02745751_00823</name>
</gene>
<dbReference type="RefSeq" id="WP_073047587.1">
    <property type="nucleotide sequence ID" value="NZ_FQZL01000006.1"/>
</dbReference>
<dbReference type="PANTHER" id="PTHR34297">
    <property type="entry name" value="HYPOTHETICAL CYTOSOLIC PROTEIN-RELATED"/>
    <property type="match status" value="1"/>
</dbReference>
<evidence type="ECO:0000256" key="1">
    <source>
        <dbReference type="ARBA" id="ARBA00005721"/>
    </source>
</evidence>
<protein>
    <submittedName>
        <fullName evidence="2">Uncharacterized conserved protein YloU, alkaline shock protein (Asp23) family</fullName>
    </submittedName>
</protein>
<evidence type="ECO:0000313" key="2">
    <source>
        <dbReference type="EMBL" id="SHI69644.1"/>
    </source>
</evidence>
<evidence type="ECO:0000313" key="3">
    <source>
        <dbReference type="Proteomes" id="UP000184052"/>
    </source>
</evidence>
<dbReference type="AlphaFoldDB" id="A0A1M6D8X1"/>
<dbReference type="STRING" id="1121476.SAMN02745751_00823"/>
<sequence length="132" mass="14527">MSEKHEMLNDGQVKISDEVISIIASIAASEIEGVNSAASGFVDGLSSLFTKKSYTKGIKVELKDNDAVIDMTITIDYGFKIHDVAEQVQSKVKREVENMTGLNVTKVNVIVQNVVIPKEEPVEEETEEVKED</sequence>
<dbReference type="InterPro" id="IPR005531">
    <property type="entry name" value="Asp23"/>
</dbReference>
<name>A0A1M6D8X1_9FIRM</name>
<dbReference type="PANTHER" id="PTHR34297:SF1">
    <property type="entry name" value="ASP23_GLS24 FAMILY ENVELOPE STRESS RESPONSE PROTEIN"/>
    <property type="match status" value="1"/>
</dbReference>